<dbReference type="Proteomes" id="UP000694569">
    <property type="component" value="Unplaced"/>
</dbReference>
<evidence type="ECO:0000313" key="3">
    <source>
        <dbReference type="Proteomes" id="UP000694569"/>
    </source>
</evidence>
<name>A0A8C5ME63_9ANUR</name>
<proteinExistence type="predicted"/>
<dbReference type="OrthoDB" id="6089094at2759"/>
<feature type="compositionally biased region" description="Polar residues" evidence="1">
    <location>
        <begin position="239"/>
        <end position="255"/>
    </location>
</feature>
<accession>A0A8C5ME63</accession>
<dbReference type="Ensembl" id="ENSLLET00000012989.1">
    <property type="protein sequence ID" value="ENSLLEP00000012500.1"/>
    <property type="gene ID" value="ENSLLEG00000007922.1"/>
</dbReference>
<reference evidence="2" key="2">
    <citation type="submission" date="2025-09" db="UniProtKB">
        <authorList>
            <consortium name="Ensembl"/>
        </authorList>
    </citation>
    <scope>IDENTIFICATION</scope>
</reference>
<organism evidence="2 3">
    <name type="scientific">Leptobrachium leishanense</name>
    <name type="common">Leishan spiny toad</name>
    <dbReference type="NCBI Taxonomy" id="445787"/>
    <lineage>
        <taxon>Eukaryota</taxon>
        <taxon>Metazoa</taxon>
        <taxon>Chordata</taxon>
        <taxon>Craniata</taxon>
        <taxon>Vertebrata</taxon>
        <taxon>Euteleostomi</taxon>
        <taxon>Amphibia</taxon>
        <taxon>Batrachia</taxon>
        <taxon>Anura</taxon>
        <taxon>Pelobatoidea</taxon>
        <taxon>Megophryidae</taxon>
        <taxon>Leptobrachium</taxon>
    </lineage>
</organism>
<reference evidence="2" key="1">
    <citation type="submission" date="2025-08" db="UniProtKB">
        <authorList>
            <consortium name="Ensembl"/>
        </authorList>
    </citation>
    <scope>IDENTIFICATION</scope>
</reference>
<protein>
    <submittedName>
        <fullName evidence="2">Uncharacterized protein</fullName>
    </submittedName>
</protein>
<keyword evidence="3" id="KW-1185">Reference proteome</keyword>
<evidence type="ECO:0000256" key="1">
    <source>
        <dbReference type="SAM" id="MobiDB-lite"/>
    </source>
</evidence>
<sequence>MGQKDQYAFPQDDGHYSLTELRMLAAALGFSNDAMKKCIPAEALDNGRLSSKDLRKLFDMGCFTSVLDFTSNLKNGLYNVKVFMRCLDLLERKILSFADIQKAKMAFSAYEHLDQRGVRAETRTILNAMKMCGFAISPQKLSMHLRNRSNYVEEGRVQLYEFLDLLACCEPMKHFVIKEERVGSTDKTSRGMYQMNDMRSLVVTPDEKLERHLNWRFQHVDSWQLPLERSGTKDDVQSKQRQTGKRQQPPRTKSGASSSETAEETWTLLTPVPHIKCHCYTPTKITPILSEDELQDTQNDIDALLYQMATLGERSRWELNWKLDYYLPGYRQQQAPLRHKPAATQAPRSITKKSCKADVFERLSAPRRRIPSPCHAMTCNALKLGISNMNKEARTRKETSIGSQWVCSKKKTLDLLIGECCAGSTLLI</sequence>
<dbReference type="GeneTree" id="ENSGT00390000005983"/>
<evidence type="ECO:0000313" key="2">
    <source>
        <dbReference type="Ensembl" id="ENSLLEP00000012500.1"/>
    </source>
</evidence>
<dbReference type="AlphaFoldDB" id="A0A8C5ME63"/>
<feature type="region of interest" description="Disordered" evidence="1">
    <location>
        <begin position="228"/>
        <end position="264"/>
    </location>
</feature>